<comment type="cofactor">
    <cofactor evidence="1">
        <name>Mg(2+)</name>
        <dbReference type="ChEBI" id="CHEBI:18420"/>
    </cofactor>
</comment>
<evidence type="ECO:0000256" key="10">
    <source>
        <dbReference type="ARBA" id="ARBA00048540"/>
    </source>
</evidence>
<evidence type="ECO:0000256" key="7">
    <source>
        <dbReference type="ARBA" id="ARBA00022827"/>
    </source>
</evidence>
<dbReference type="EMBL" id="JANZXA010000001">
    <property type="protein sequence ID" value="MCT2398435.1"/>
    <property type="molecule type" value="Genomic_DNA"/>
</dbReference>
<evidence type="ECO:0000256" key="3">
    <source>
        <dbReference type="ARBA" id="ARBA00016337"/>
    </source>
</evidence>
<keyword evidence="6 11" id="KW-0479">Metal-binding</keyword>
<comment type="caution">
    <text evidence="12">The sequence shown here is derived from an EMBL/GenBank/DDBJ whole genome shotgun (WGS) entry which is preliminary data.</text>
</comment>
<proteinExistence type="inferred from homology"/>
<dbReference type="InterPro" id="IPR003374">
    <property type="entry name" value="ApbE-like_sf"/>
</dbReference>
<dbReference type="GO" id="GO:0016740">
    <property type="term" value="F:transferase activity"/>
    <property type="evidence" value="ECO:0007669"/>
    <property type="project" value="UniProtKB-KW"/>
</dbReference>
<evidence type="ECO:0000256" key="8">
    <source>
        <dbReference type="ARBA" id="ARBA00022842"/>
    </source>
</evidence>
<name>A0ABT2I0V2_9SPHN</name>
<organism evidence="12 13">
    <name type="scientific">Novosphingobium mangrovi</name>
    <name type="common">ex Huang et al. 2023</name>
    <dbReference type="NCBI Taxonomy" id="2976432"/>
    <lineage>
        <taxon>Bacteria</taxon>
        <taxon>Pseudomonadati</taxon>
        <taxon>Pseudomonadota</taxon>
        <taxon>Alphaproteobacteria</taxon>
        <taxon>Sphingomonadales</taxon>
        <taxon>Sphingomonadaceae</taxon>
        <taxon>Novosphingobium</taxon>
    </lineage>
</organism>
<dbReference type="EC" id="2.7.1.180" evidence="2 11"/>
<dbReference type="Proteomes" id="UP001165583">
    <property type="component" value="Unassembled WGS sequence"/>
</dbReference>
<dbReference type="SUPFAM" id="SSF143631">
    <property type="entry name" value="ApbE-like"/>
    <property type="match status" value="1"/>
</dbReference>
<dbReference type="Gene3D" id="3.10.520.10">
    <property type="entry name" value="ApbE-like domains"/>
    <property type="match status" value="1"/>
</dbReference>
<accession>A0ABT2I0V2</accession>
<evidence type="ECO:0000256" key="2">
    <source>
        <dbReference type="ARBA" id="ARBA00011955"/>
    </source>
</evidence>
<keyword evidence="7 11" id="KW-0274">FAD</keyword>
<comment type="catalytic activity">
    <reaction evidence="10 11">
        <text>L-threonyl-[protein] + FAD = FMN-L-threonyl-[protein] + AMP + H(+)</text>
        <dbReference type="Rhea" id="RHEA:36847"/>
        <dbReference type="Rhea" id="RHEA-COMP:11060"/>
        <dbReference type="Rhea" id="RHEA-COMP:11061"/>
        <dbReference type="ChEBI" id="CHEBI:15378"/>
        <dbReference type="ChEBI" id="CHEBI:30013"/>
        <dbReference type="ChEBI" id="CHEBI:57692"/>
        <dbReference type="ChEBI" id="CHEBI:74257"/>
        <dbReference type="ChEBI" id="CHEBI:456215"/>
        <dbReference type="EC" id="2.7.1.180"/>
    </reaction>
</comment>
<evidence type="ECO:0000256" key="6">
    <source>
        <dbReference type="ARBA" id="ARBA00022723"/>
    </source>
</evidence>
<dbReference type="PANTHER" id="PTHR30040:SF2">
    <property type="entry name" value="FAD:PROTEIN FMN TRANSFERASE"/>
    <property type="match status" value="1"/>
</dbReference>
<keyword evidence="13" id="KW-1185">Reference proteome</keyword>
<gene>
    <name evidence="12" type="ORF">NZK81_02630</name>
</gene>
<evidence type="ECO:0000256" key="1">
    <source>
        <dbReference type="ARBA" id="ARBA00001946"/>
    </source>
</evidence>
<reference evidence="12" key="1">
    <citation type="submission" date="2022-09" db="EMBL/GenBank/DDBJ databases">
        <title>Novosphingobium sp. Nov., a polycyclic aromatic hydrocarbon-degrading bacterium isolated form mangrove sediments in HongKong.</title>
        <authorList>
            <person name="Hu Z."/>
        </authorList>
    </citation>
    <scope>NUCLEOTIDE SEQUENCE</scope>
    <source>
        <strain evidence="12">HK4-1</strain>
    </source>
</reference>
<dbReference type="PANTHER" id="PTHR30040">
    <property type="entry name" value="THIAMINE BIOSYNTHESIS LIPOPROTEIN APBE"/>
    <property type="match status" value="1"/>
</dbReference>
<comment type="similarity">
    <text evidence="11">Belongs to the ApbE family.</text>
</comment>
<keyword evidence="4 11" id="KW-0285">Flavoprotein</keyword>
<evidence type="ECO:0000256" key="9">
    <source>
        <dbReference type="ARBA" id="ARBA00031306"/>
    </source>
</evidence>
<keyword evidence="8 11" id="KW-0460">Magnesium</keyword>
<evidence type="ECO:0000256" key="11">
    <source>
        <dbReference type="PIRNR" id="PIRNR006268"/>
    </source>
</evidence>
<evidence type="ECO:0000313" key="12">
    <source>
        <dbReference type="EMBL" id="MCT2398435.1"/>
    </source>
</evidence>
<dbReference type="Pfam" id="PF02424">
    <property type="entry name" value="ApbE"/>
    <property type="match status" value="1"/>
</dbReference>
<protein>
    <recommendedName>
        <fullName evidence="3 11">FAD:protein FMN transferase</fullName>
        <ecNumber evidence="2 11">2.7.1.180</ecNumber>
    </recommendedName>
    <alternativeName>
        <fullName evidence="9 11">Flavin transferase</fullName>
    </alternativeName>
</protein>
<dbReference type="PIRSF" id="PIRSF006268">
    <property type="entry name" value="ApbE"/>
    <property type="match status" value="1"/>
</dbReference>
<keyword evidence="5 11" id="KW-0808">Transferase</keyword>
<evidence type="ECO:0000256" key="5">
    <source>
        <dbReference type="ARBA" id="ARBA00022679"/>
    </source>
</evidence>
<dbReference type="InterPro" id="IPR024932">
    <property type="entry name" value="ApbE"/>
</dbReference>
<sequence>MRIAIPPLAETDIVRPAGGGTATFGGQTMGTTWSVRLVADPDEDLSPLKAACEDVLGTIVGQMSQWEPDSLLSRYNRAVTGSWHALPGDFARVLAEALDVAALTDGAFDPTVGAASEAWGFGSRAVAGLPDAAACDAIRGATGWQAVDFDRFRARLRQPGGLRLDFSAIAKGYGVDRLAETLAAYPVASFLVEIGGELRGAGLKPDGQPWWVDVEPGEEGADSLSLRVALSGWAIATSGHSRRFHLIDGQRLGHTIDPASGAPSTSGMESVSVVERSAMRADALATALMVLGPQACDFARAHGIAARMLLGTGADRREIVSPSLQRMFE</sequence>
<evidence type="ECO:0000256" key="4">
    <source>
        <dbReference type="ARBA" id="ARBA00022630"/>
    </source>
</evidence>
<evidence type="ECO:0000313" key="13">
    <source>
        <dbReference type="Proteomes" id="UP001165583"/>
    </source>
</evidence>
<dbReference type="RefSeq" id="WP_260043575.1">
    <property type="nucleotide sequence ID" value="NZ_JANZXA010000001.1"/>
</dbReference>